<dbReference type="AlphaFoldDB" id="A0A183TIQ1"/>
<evidence type="ECO:0000313" key="1">
    <source>
        <dbReference type="EMBL" id="VDM02735.1"/>
    </source>
</evidence>
<evidence type="ECO:0000313" key="2">
    <source>
        <dbReference type="Proteomes" id="UP000275846"/>
    </source>
</evidence>
<reference evidence="3" key="1">
    <citation type="submission" date="2016-06" db="UniProtKB">
        <authorList>
            <consortium name="WormBaseParasite"/>
        </authorList>
    </citation>
    <scope>IDENTIFICATION</scope>
</reference>
<reference evidence="1 2" key="2">
    <citation type="submission" date="2018-11" db="EMBL/GenBank/DDBJ databases">
        <authorList>
            <consortium name="Pathogen Informatics"/>
        </authorList>
    </citation>
    <scope>NUCLEOTIDE SEQUENCE [LARGE SCALE GENOMIC DNA]</scope>
    <source>
        <strain evidence="1 2">NST_G2</strain>
    </source>
</reference>
<protein>
    <submittedName>
        <fullName evidence="3">INO80 complex subunit C</fullName>
    </submittedName>
</protein>
<accession>A0A183TIQ1</accession>
<organism evidence="3">
    <name type="scientific">Schistocephalus solidus</name>
    <name type="common">Tapeworm</name>
    <dbReference type="NCBI Taxonomy" id="70667"/>
    <lineage>
        <taxon>Eukaryota</taxon>
        <taxon>Metazoa</taxon>
        <taxon>Spiralia</taxon>
        <taxon>Lophotrochozoa</taxon>
        <taxon>Platyhelminthes</taxon>
        <taxon>Cestoda</taxon>
        <taxon>Eucestoda</taxon>
        <taxon>Diphyllobothriidea</taxon>
        <taxon>Diphyllobothriidae</taxon>
        <taxon>Schistocephalus</taxon>
    </lineage>
</organism>
<dbReference type="SUPFAM" id="SSF54001">
    <property type="entry name" value="Cysteine proteinases"/>
    <property type="match status" value="1"/>
</dbReference>
<dbReference type="Proteomes" id="UP000275846">
    <property type="component" value="Unassembled WGS sequence"/>
</dbReference>
<name>A0A183TIQ1_SCHSO</name>
<dbReference type="EMBL" id="UYSU01040981">
    <property type="protein sequence ID" value="VDM02735.1"/>
    <property type="molecule type" value="Genomic_DNA"/>
</dbReference>
<gene>
    <name evidence="1" type="ORF">SSLN_LOCUS16349</name>
</gene>
<keyword evidence="2" id="KW-1185">Reference proteome</keyword>
<proteinExistence type="predicted"/>
<dbReference type="STRING" id="70667.A0A183TIQ1"/>
<evidence type="ECO:0000313" key="3">
    <source>
        <dbReference type="WBParaSite" id="SSLN_0001697001-mRNA-1"/>
    </source>
</evidence>
<dbReference type="OrthoDB" id="424753at2759"/>
<dbReference type="InterPro" id="IPR038765">
    <property type="entry name" value="Papain-like_cys_pep_sf"/>
</dbReference>
<sequence length="109" mass="12310">MEELSDSETLCGNSIDNFLLPQQSTVAQKSNKRLNVNADIPKTLTPKGYTKMQLMMSIAQKKYDNIVKRLKGTHKLYEDPDFPAVQTSIGNIPGLRGPVYWKRPKVRSS</sequence>
<dbReference type="WBParaSite" id="SSLN_0001697001-mRNA-1">
    <property type="protein sequence ID" value="SSLN_0001697001-mRNA-1"/>
    <property type="gene ID" value="SSLN_0001697001"/>
</dbReference>